<dbReference type="CDD" id="cd05233">
    <property type="entry name" value="SDR_c"/>
    <property type="match status" value="1"/>
</dbReference>
<dbReference type="PRINTS" id="PR00080">
    <property type="entry name" value="SDRFAMILY"/>
</dbReference>
<sequence>MNTYENKIALITGASSGIGKAMAYDLADRGAEVILTARSLSQLEVLASQIKAKGGKAYVYPEDLAQPGSAKKLHYQIAEADLSVDLLINNAGYGRWGKFEDFTKDDYADMIQLNITSLTDLCHLFMPAMANKGEGGVINIGSSASFLPVPYASVYSSTKAYVLMFSEALRYEYADRNIRIMASCPGATDSNFRNIASEKSSERLKKRISKMKDEGHVGDSCDRVSKETLEAFLQNKHYVVPGKGNSKFAFLPRILSRARVLKITGDTFKKHTAS</sequence>
<dbReference type="GO" id="GO:0016020">
    <property type="term" value="C:membrane"/>
    <property type="evidence" value="ECO:0007669"/>
    <property type="project" value="TreeGrafter"/>
</dbReference>
<dbReference type="PANTHER" id="PTHR44196">
    <property type="entry name" value="DEHYDROGENASE/REDUCTASE SDR FAMILY MEMBER 7B"/>
    <property type="match status" value="1"/>
</dbReference>
<keyword evidence="2" id="KW-0560">Oxidoreductase</keyword>
<evidence type="ECO:0000313" key="4">
    <source>
        <dbReference type="EMBL" id="RCL39563.1"/>
    </source>
</evidence>
<dbReference type="PIRSF" id="PIRSF000126">
    <property type="entry name" value="11-beta-HSD1"/>
    <property type="match status" value="1"/>
</dbReference>
<organism evidence="4 5">
    <name type="scientific">SAR86 cluster bacterium</name>
    <dbReference type="NCBI Taxonomy" id="2030880"/>
    <lineage>
        <taxon>Bacteria</taxon>
        <taxon>Pseudomonadati</taxon>
        <taxon>Pseudomonadota</taxon>
        <taxon>Gammaproteobacteria</taxon>
        <taxon>SAR86 cluster</taxon>
    </lineage>
</organism>
<dbReference type="Gene3D" id="3.40.50.720">
    <property type="entry name" value="NAD(P)-binding Rossmann-like Domain"/>
    <property type="match status" value="1"/>
</dbReference>
<dbReference type="InterPro" id="IPR002347">
    <property type="entry name" value="SDR_fam"/>
</dbReference>
<evidence type="ECO:0000256" key="2">
    <source>
        <dbReference type="ARBA" id="ARBA00023002"/>
    </source>
</evidence>
<comment type="similarity">
    <text evidence="1 3">Belongs to the short-chain dehydrogenases/reductases (SDR) family.</text>
</comment>
<evidence type="ECO:0000313" key="5">
    <source>
        <dbReference type="Proteomes" id="UP000253032"/>
    </source>
</evidence>
<name>A0A368BQJ7_9GAMM</name>
<dbReference type="PANTHER" id="PTHR44196:SF2">
    <property type="entry name" value="SHORT-CHAIN DEHYDROGENASE-RELATED"/>
    <property type="match status" value="1"/>
</dbReference>
<comment type="caution">
    <text evidence="4">The sequence shown here is derived from an EMBL/GenBank/DDBJ whole genome shotgun (WGS) entry which is preliminary data.</text>
</comment>
<dbReference type="Proteomes" id="UP000253032">
    <property type="component" value="Unassembled WGS sequence"/>
</dbReference>
<dbReference type="AlphaFoldDB" id="A0A368BQJ7"/>
<dbReference type="GO" id="GO:0016491">
    <property type="term" value="F:oxidoreductase activity"/>
    <property type="evidence" value="ECO:0007669"/>
    <property type="project" value="UniProtKB-KW"/>
</dbReference>
<dbReference type="PRINTS" id="PR00081">
    <property type="entry name" value="GDHRDH"/>
</dbReference>
<accession>A0A368BQJ7</accession>
<evidence type="ECO:0000256" key="1">
    <source>
        <dbReference type="ARBA" id="ARBA00006484"/>
    </source>
</evidence>
<dbReference type="PROSITE" id="PS00061">
    <property type="entry name" value="ADH_SHORT"/>
    <property type="match status" value="1"/>
</dbReference>
<dbReference type="InterPro" id="IPR020904">
    <property type="entry name" value="Sc_DH/Rdtase_CS"/>
</dbReference>
<dbReference type="EMBL" id="QOPC01000002">
    <property type="protein sequence ID" value="RCL39563.1"/>
    <property type="molecule type" value="Genomic_DNA"/>
</dbReference>
<dbReference type="InterPro" id="IPR036291">
    <property type="entry name" value="NAD(P)-bd_dom_sf"/>
</dbReference>
<dbReference type="Pfam" id="PF00106">
    <property type="entry name" value="adh_short"/>
    <property type="match status" value="1"/>
</dbReference>
<evidence type="ECO:0000256" key="3">
    <source>
        <dbReference type="RuleBase" id="RU000363"/>
    </source>
</evidence>
<reference evidence="4 5" key="1">
    <citation type="journal article" date="2018" name="Microbiome">
        <title>Fine metagenomic profile of the Mediterranean stratified and mixed water columns revealed by assembly and recruitment.</title>
        <authorList>
            <person name="Haro-Moreno J.M."/>
            <person name="Lopez-Perez M."/>
            <person name="De La Torre J.R."/>
            <person name="Picazo A."/>
            <person name="Camacho A."/>
            <person name="Rodriguez-Valera F."/>
        </authorList>
    </citation>
    <scope>NUCLEOTIDE SEQUENCE [LARGE SCALE GENOMIC DNA]</scope>
    <source>
        <strain evidence="4">MED-G84</strain>
    </source>
</reference>
<dbReference type="SUPFAM" id="SSF51735">
    <property type="entry name" value="NAD(P)-binding Rossmann-fold domains"/>
    <property type="match status" value="1"/>
</dbReference>
<protein>
    <submittedName>
        <fullName evidence="4">SDR family NAD(P)-dependent oxidoreductase</fullName>
    </submittedName>
</protein>
<gene>
    <name evidence="4" type="ORF">DBW98_00720</name>
</gene>
<proteinExistence type="inferred from homology"/>